<dbReference type="EMBL" id="CP133568">
    <property type="protein sequence ID" value="WMT04138.1"/>
    <property type="molecule type" value="Genomic_DNA"/>
</dbReference>
<feature type="chain" id="PRO_5046566543" evidence="2">
    <location>
        <begin position="19"/>
        <end position="154"/>
    </location>
</feature>
<evidence type="ECO:0000313" key="4">
    <source>
        <dbReference type="EMBL" id="WMT04138.1"/>
    </source>
</evidence>
<feature type="signal peptide" evidence="2">
    <location>
        <begin position="1"/>
        <end position="18"/>
    </location>
</feature>
<accession>A0ABY9PCJ9</accession>
<name>A0ABY9PCJ9_9GAMM</name>
<dbReference type="PROSITE" id="PS51257">
    <property type="entry name" value="PROKAR_LIPOPROTEIN"/>
    <property type="match status" value="1"/>
</dbReference>
<sequence length="154" mass="15899">MTRLLTHALAFAAGTVAAACLLDSRRAARPGNDAAAERHGVEDIPTTASAAGVADDTDNARLVAAVRAALDRNGLGGSIDVQAEEGCIDVQAEEGCIVATGHIVDARRDAALRAIRAVPGVREVHDHLQPSARAQAAPGEPWLEPSPPSRETDS</sequence>
<evidence type="ECO:0000256" key="1">
    <source>
        <dbReference type="SAM" id="MobiDB-lite"/>
    </source>
</evidence>
<reference evidence="4 5" key="1">
    <citation type="submission" date="2023-08" db="EMBL/GenBank/DDBJ databases">
        <title>The whole genome sequence of Lysobacter yananisis.</title>
        <authorList>
            <person name="Sun H."/>
        </authorList>
    </citation>
    <scope>NUCLEOTIDE SEQUENCE [LARGE SCALE GENOMIC DNA]</scope>
    <source>
        <strain evidence="4 5">SNNU513</strain>
    </source>
</reference>
<gene>
    <name evidence="4" type="ORF">RDV84_04630</name>
</gene>
<proteinExistence type="predicted"/>
<feature type="region of interest" description="Disordered" evidence="1">
    <location>
        <begin position="129"/>
        <end position="154"/>
    </location>
</feature>
<dbReference type="PROSITE" id="PS50914">
    <property type="entry name" value="BON"/>
    <property type="match status" value="1"/>
</dbReference>
<dbReference type="InterPro" id="IPR007055">
    <property type="entry name" value="BON_dom"/>
</dbReference>
<keyword evidence="5" id="KW-1185">Reference proteome</keyword>
<dbReference type="RefSeq" id="WP_309152630.1">
    <property type="nucleotide sequence ID" value="NZ_CP133568.1"/>
</dbReference>
<keyword evidence="2" id="KW-0732">Signal</keyword>
<evidence type="ECO:0000313" key="5">
    <source>
        <dbReference type="Proteomes" id="UP001229313"/>
    </source>
</evidence>
<protein>
    <submittedName>
        <fullName evidence="4">BON domain-containing protein</fullName>
    </submittedName>
</protein>
<feature type="domain" description="BON" evidence="3">
    <location>
        <begin position="58"/>
        <end position="132"/>
    </location>
</feature>
<dbReference type="Proteomes" id="UP001229313">
    <property type="component" value="Chromosome"/>
</dbReference>
<evidence type="ECO:0000256" key="2">
    <source>
        <dbReference type="SAM" id="SignalP"/>
    </source>
</evidence>
<dbReference type="Pfam" id="PF04972">
    <property type="entry name" value="BON"/>
    <property type="match status" value="1"/>
</dbReference>
<organism evidence="4 5">
    <name type="scientific">Lysobacter yananisis</name>
    <dbReference type="NCBI Taxonomy" id="1003114"/>
    <lineage>
        <taxon>Bacteria</taxon>
        <taxon>Pseudomonadati</taxon>
        <taxon>Pseudomonadota</taxon>
        <taxon>Gammaproteobacteria</taxon>
        <taxon>Lysobacterales</taxon>
        <taxon>Lysobacteraceae</taxon>
        <taxon>Lysobacter</taxon>
    </lineage>
</organism>
<evidence type="ECO:0000259" key="3">
    <source>
        <dbReference type="PROSITE" id="PS50914"/>
    </source>
</evidence>
<dbReference type="Gene3D" id="3.30.1340.30">
    <property type="match status" value="1"/>
</dbReference>